<proteinExistence type="predicted"/>
<dbReference type="EMBL" id="MDTU01000005">
    <property type="protein sequence ID" value="ODN41245.1"/>
    <property type="molecule type" value="Genomic_DNA"/>
</dbReference>
<comment type="caution">
    <text evidence="1">The sequence shown here is derived from an EMBL/GenBank/DDBJ whole genome shotgun (WGS) entry which is preliminary data.</text>
</comment>
<keyword evidence="2" id="KW-1185">Reference proteome</keyword>
<name>A0ABX3A1B7_9GAMM</name>
<evidence type="ECO:0008006" key="3">
    <source>
        <dbReference type="Google" id="ProtNLM"/>
    </source>
</evidence>
<evidence type="ECO:0000313" key="1">
    <source>
        <dbReference type="EMBL" id="ODN41245.1"/>
    </source>
</evidence>
<gene>
    <name evidence="1" type="ORF">BGC07_17685</name>
</gene>
<dbReference type="Proteomes" id="UP000094329">
    <property type="component" value="Unassembled WGS sequence"/>
</dbReference>
<sequence length="154" mass="17493">MLHYINTSNAKHFSIAEMHMQEEFAHDIQLRHATGVTKESQLWDPMIESSSSWFCRMMESCDELERIVLIYLVVESCADSVYQKTAGVFENDDACGHFNTHLNLDESHSQLGTSLLEGLSSQHYGELAKIQHKGWQVLEQLFARFATLVKGEGA</sequence>
<protein>
    <recommendedName>
        <fullName evidence="3">Iron-containing redox enzyme family protein</fullName>
    </recommendedName>
</protein>
<dbReference type="RefSeq" id="WP_069314381.1">
    <property type="nucleotide sequence ID" value="NZ_MDTU01000005.1"/>
</dbReference>
<organism evidence="1 2">
    <name type="scientific">Piscirickettsia litoralis</name>
    <dbReference type="NCBI Taxonomy" id="1891921"/>
    <lineage>
        <taxon>Bacteria</taxon>
        <taxon>Pseudomonadati</taxon>
        <taxon>Pseudomonadota</taxon>
        <taxon>Gammaproteobacteria</taxon>
        <taxon>Thiotrichales</taxon>
        <taxon>Piscirickettsiaceae</taxon>
        <taxon>Piscirickettsia</taxon>
    </lineage>
</organism>
<accession>A0ABX3A1B7</accession>
<reference evidence="1 2" key="1">
    <citation type="submission" date="2016-08" db="EMBL/GenBank/DDBJ databases">
        <title>Draft genome sequence of Candidatus Piscirickettsia litoralis, from seawater.</title>
        <authorList>
            <person name="Wan X."/>
            <person name="Lee A.J."/>
            <person name="Hou S."/>
            <person name="Donachie S.P."/>
        </authorList>
    </citation>
    <scope>NUCLEOTIDE SEQUENCE [LARGE SCALE GENOMIC DNA]</scope>
    <source>
        <strain evidence="1 2">Y2</strain>
    </source>
</reference>
<evidence type="ECO:0000313" key="2">
    <source>
        <dbReference type="Proteomes" id="UP000094329"/>
    </source>
</evidence>